<name>A0ABN2N4Z0_9PSEU</name>
<keyword evidence="1" id="KW-0560">Oxidoreductase</keyword>
<dbReference type="InterPro" id="IPR036661">
    <property type="entry name" value="Luciferase-like_sf"/>
</dbReference>
<proteinExistence type="predicted"/>
<dbReference type="Pfam" id="PF00296">
    <property type="entry name" value="Bac_luciferase"/>
    <property type="match status" value="1"/>
</dbReference>
<keyword evidence="4" id="KW-1185">Reference proteome</keyword>
<dbReference type="RefSeq" id="WP_344418136.1">
    <property type="nucleotide sequence ID" value="NZ_BAAAQK010000009.1"/>
</dbReference>
<dbReference type="EMBL" id="BAAAQK010000009">
    <property type="protein sequence ID" value="GAA1852971.1"/>
    <property type="molecule type" value="Genomic_DNA"/>
</dbReference>
<dbReference type="Proteomes" id="UP001500449">
    <property type="component" value="Unassembled WGS sequence"/>
</dbReference>
<evidence type="ECO:0000256" key="1">
    <source>
        <dbReference type="ARBA" id="ARBA00023002"/>
    </source>
</evidence>
<organism evidence="3 4">
    <name type="scientific">Pseudonocardia ailaonensis</name>
    <dbReference type="NCBI Taxonomy" id="367279"/>
    <lineage>
        <taxon>Bacteria</taxon>
        <taxon>Bacillati</taxon>
        <taxon>Actinomycetota</taxon>
        <taxon>Actinomycetes</taxon>
        <taxon>Pseudonocardiales</taxon>
        <taxon>Pseudonocardiaceae</taxon>
        <taxon>Pseudonocardia</taxon>
    </lineage>
</organism>
<dbReference type="NCBIfam" id="TIGR03559">
    <property type="entry name" value="F420_Rv3520c"/>
    <property type="match status" value="1"/>
</dbReference>
<gene>
    <name evidence="3" type="ORF">GCM10009836_36330</name>
</gene>
<dbReference type="CDD" id="cd01097">
    <property type="entry name" value="Tetrahydromethanopterin_reductase"/>
    <property type="match status" value="1"/>
</dbReference>
<feature type="domain" description="Luciferase-like" evidence="2">
    <location>
        <begin position="18"/>
        <end position="325"/>
    </location>
</feature>
<evidence type="ECO:0000259" key="2">
    <source>
        <dbReference type="Pfam" id="PF00296"/>
    </source>
</evidence>
<accession>A0ABN2N4Z0</accession>
<dbReference type="Gene3D" id="3.20.20.30">
    <property type="entry name" value="Luciferase-like domain"/>
    <property type="match status" value="1"/>
</dbReference>
<dbReference type="InterPro" id="IPR050564">
    <property type="entry name" value="F420-G6PD/mer"/>
</dbReference>
<evidence type="ECO:0000313" key="4">
    <source>
        <dbReference type="Proteomes" id="UP001500449"/>
    </source>
</evidence>
<dbReference type="PANTHER" id="PTHR43244">
    <property type="match status" value="1"/>
</dbReference>
<dbReference type="SUPFAM" id="SSF51679">
    <property type="entry name" value="Bacterial luciferase-like"/>
    <property type="match status" value="1"/>
</dbReference>
<dbReference type="PANTHER" id="PTHR43244:SF1">
    <property type="entry name" value="5,10-METHYLENETETRAHYDROMETHANOPTERIN REDUCTASE"/>
    <property type="match status" value="1"/>
</dbReference>
<sequence>MKLGLSIGYSGRSLELPLDTVLLAEQLGYDSVWTAEAYGSDAITPLAYLAAKTDRIRLGTAVMQLAGRTAAMCAMQVQTVDALAGRGRVVAGLGVSGPQIVEGWYGEPWGKPYWRLRDYVTIMGKIFARESPVEHDGHEIVLPYPADAPGASGLGKPLMSILHPNPALPIWLGAGGPAMTRLAGELGQGLLPLRMWPDSMAEIGPLLMEGFARAGGGKSWTGFEIQPTIDVLVTDDVEGALAAIKPRIALYVGGMGAREQNYHNAQMVKAGYSDEAAQIQEFFLAGRKAEAADAVPDAYIDGRVLVGPPDRIRERYVAWAESGITGLTVNSTQPAALRLMAEVAAETPAIGPVKAMERLAQKPAVQERA</sequence>
<comment type="caution">
    <text evidence="3">The sequence shown here is derived from an EMBL/GenBank/DDBJ whole genome shotgun (WGS) entry which is preliminary data.</text>
</comment>
<dbReference type="InterPro" id="IPR011251">
    <property type="entry name" value="Luciferase-like_dom"/>
</dbReference>
<evidence type="ECO:0000313" key="3">
    <source>
        <dbReference type="EMBL" id="GAA1852971.1"/>
    </source>
</evidence>
<protein>
    <submittedName>
        <fullName evidence="3">LLM class F420-dependent oxidoreductase</fullName>
    </submittedName>
</protein>
<reference evidence="3 4" key="1">
    <citation type="journal article" date="2019" name="Int. J. Syst. Evol. Microbiol.">
        <title>The Global Catalogue of Microorganisms (GCM) 10K type strain sequencing project: providing services to taxonomists for standard genome sequencing and annotation.</title>
        <authorList>
            <consortium name="The Broad Institute Genomics Platform"/>
            <consortium name="The Broad Institute Genome Sequencing Center for Infectious Disease"/>
            <person name="Wu L."/>
            <person name="Ma J."/>
        </authorList>
    </citation>
    <scope>NUCLEOTIDE SEQUENCE [LARGE SCALE GENOMIC DNA]</scope>
    <source>
        <strain evidence="3 4">JCM 16009</strain>
    </source>
</reference>
<dbReference type="InterPro" id="IPR019951">
    <property type="entry name" value="F420_OxRdatse_Rv3520c_pred"/>
</dbReference>